<sequence>MFCFFFFFFCVRSLLFDGSTQGLELNSGCFGSSLQHPHGLRLSPCEHYEEYRHFPGSPPTKVSLLTM</sequence>
<organism evidence="2">
    <name type="scientific">Rhipicephalus microplus</name>
    <name type="common">Cattle tick</name>
    <name type="synonym">Boophilus microplus</name>
    <dbReference type="NCBI Taxonomy" id="6941"/>
    <lineage>
        <taxon>Eukaryota</taxon>
        <taxon>Metazoa</taxon>
        <taxon>Ecdysozoa</taxon>
        <taxon>Arthropoda</taxon>
        <taxon>Chelicerata</taxon>
        <taxon>Arachnida</taxon>
        <taxon>Acari</taxon>
        <taxon>Parasitiformes</taxon>
        <taxon>Ixodida</taxon>
        <taxon>Ixodoidea</taxon>
        <taxon>Ixodidae</taxon>
        <taxon>Rhipicephalinae</taxon>
        <taxon>Rhipicephalus</taxon>
        <taxon>Boophilus</taxon>
    </lineage>
</organism>
<reference evidence="2" key="1">
    <citation type="submission" date="2019-09" db="EMBL/GenBank/DDBJ databases">
        <title>Organ-specific transcriptomic study of the physiology of the cattle tick, Rhipicephalus microplus.</title>
        <authorList>
            <person name="Tirloni L."/>
            <person name="Braz G."/>
            <person name="Gandara A.C.P."/>
            <person name="Sabadin G.A."/>
            <person name="da Silva R.M."/>
            <person name="Guizzo M.G."/>
            <person name="Machado J.A."/>
            <person name="Costa E.P."/>
            <person name="Gomes H.F."/>
            <person name="Moraes J."/>
            <person name="Mota M.B.S."/>
            <person name="Mesquita R.D."/>
            <person name="Alvarenga P.H."/>
            <person name="Alves F."/>
            <person name="Seixas A."/>
            <person name="da Fonseca R.N."/>
            <person name="Fogaca A."/>
            <person name="Logullo C."/>
            <person name="Tanaka A."/>
            <person name="Daffre S."/>
            <person name="Termignoni C."/>
            <person name="Vaz I.S.Jr."/>
            <person name="Oliveira P.L."/>
            <person name="Ribeiro J.M."/>
        </authorList>
    </citation>
    <scope>NUCLEOTIDE SEQUENCE</scope>
    <source>
        <strain evidence="2">Porto Alegre</strain>
    </source>
</reference>
<dbReference type="EMBL" id="GHWJ01010921">
    <property type="protein sequence ID" value="NOV43658.1"/>
    <property type="molecule type" value="Transcribed_RNA"/>
</dbReference>
<evidence type="ECO:0000313" key="2">
    <source>
        <dbReference type="EMBL" id="NOV43658.1"/>
    </source>
</evidence>
<proteinExistence type="predicted"/>
<name>A0A6M2DES3_RHIMP</name>
<feature type="signal peptide" evidence="1">
    <location>
        <begin position="1"/>
        <end position="22"/>
    </location>
</feature>
<keyword evidence="1" id="KW-0732">Signal</keyword>
<feature type="chain" id="PRO_5026745801" evidence="1">
    <location>
        <begin position="23"/>
        <end position="67"/>
    </location>
</feature>
<evidence type="ECO:0000256" key="1">
    <source>
        <dbReference type="SAM" id="SignalP"/>
    </source>
</evidence>
<accession>A0A6M2DES3</accession>
<protein>
    <submittedName>
        <fullName evidence="2">Putative secreted protein</fullName>
    </submittedName>
</protein>
<dbReference type="AlphaFoldDB" id="A0A6M2DES3"/>